<feature type="transmembrane region" description="Helical" evidence="5">
    <location>
        <begin position="229"/>
        <end position="249"/>
    </location>
</feature>
<accession>A0A5B0G4W4</accession>
<dbReference type="SUPFAM" id="SSF103473">
    <property type="entry name" value="MFS general substrate transporter"/>
    <property type="match status" value="1"/>
</dbReference>
<feature type="domain" description="Major facilitator superfamily (MFS) profile" evidence="6">
    <location>
        <begin position="22"/>
        <end position="405"/>
    </location>
</feature>
<reference evidence="7 8" key="1">
    <citation type="submission" date="2019-08" db="EMBL/GenBank/DDBJ databases">
        <title>Paraburkholderia sp. DCY113.</title>
        <authorList>
            <person name="Kang J."/>
        </authorList>
    </citation>
    <scope>NUCLEOTIDE SEQUENCE [LARGE SCALE GENOMIC DNA]</scope>
    <source>
        <strain evidence="7 8">DCY113</strain>
    </source>
</reference>
<protein>
    <submittedName>
        <fullName evidence="7">MFS transporter</fullName>
    </submittedName>
</protein>
<feature type="transmembrane region" description="Helical" evidence="5">
    <location>
        <begin position="346"/>
        <end position="369"/>
    </location>
</feature>
<proteinExistence type="predicted"/>
<dbReference type="GO" id="GO:0046943">
    <property type="term" value="F:carboxylic acid transmembrane transporter activity"/>
    <property type="evidence" value="ECO:0007669"/>
    <property type="project" value="TreeGrafter"/>
</dbReference>
<dbReference type="Proteomes" id="UP000325273">
    <property type="component" value="Unassembled WGS sequence"/>
</dbReference>
<evidence type="ECO:0000256" key="3">
    <source>
        <dbReference type="ARBA" id="ARBA00022989"/>
    </source>
</evidence>
<feature type="transmembrane region" description="Helical" evidence="5">
    <location>
        <begin position="88"/>
        <end position="107"/>
    </location>
</feature>
<dbReference type="GO" id="GO:0005886">
    <property type="term" value="C:plasma membrane"/>
    <property type="evidence" value="ECO:0007669"/>
    <property type="project" value="TreeGrafter"/>
</dbReference>
<gene>
    <name evidence="7" type="ORF">FVF58_47850</name>
</gene>
<evidence type="ECO:0000259" key="6">
    <source>
        <dbReference type="PROSITE" id="PS50850"/>
    </source>
</evidence>
<evidence type="ECO:0000256" key="2">
    <source>
        <dbReference type="ARBA" id="ARBA00022692"/>
    </source>
</evidence>
<dbReference type="InterPro" id="IPR020846">
    <property type="entry name" value="MFS_dom"/>
</dbReference>
<keyword evidence="2 5" id="KW-0812">Transmembrane</keyword>
<dbReference type="PANTHER" id="PTHR23508">
    <property type="entry name" value="CARBOXYLIC ACID TRANSPORTER PROTEIN HOMOLOG"/>
    <property type="match status" value="1"/>
</dbReference>
<evidence type="ECO:0000256" key="5">
    <source>
        <dbReference type="SAM" id="Phobius"/>
    </source>
</evidence>
<dbReference type="PROSITE" id="PS50850">
    <property type="entry name" value="MFS"/>
    <property type="match status" value="1"/>
</dbReference>
<evidence type="ECO:0000313" key="7">
    <source>
        <dbReference type="EMBL" id="KAA0997748.1"/>
    </source>
</evidence>
<dbReference type="RefSeq" id="WP_149676505.1">
    <property type="nucleotide sequence ID" value="NZ_VTUZ01000074.1"/>
</dbReference>
<feature type="transmembrane region" description="Helical" evidence="5">
    <location>
        <begin position="176"/>
        <end position="195"/>
    </location>
</feature>
<keyword evidence="3 5" id="KW-1133">Transmembrane helix</keyword>
<comment type="caution">
    <text evidence="7">The sequence shown here is derived from an EMBL/GenBank/DDBJ whole genome shotgun (WGS) entry which is preliminary data.</text>
</comment>
<name>A0A5B0G4W4_9BURK</name>
<feature type="transmembrane region" description="Helical" evidence="5">
    <location>
        <begin position="55"/>
        <end position="76"/>
    </location>
</feature>
<dbReference type="EMBL" id="VTUZ01000074">
    <property type="protein sequence ID" value="KAA0997748.1"/>
    <property type="molecule type" value="Genomic_DNA"/>
</dbReference>
<feature type="transmembrane region" description="Helical" evidence="5">
    <location>
        <begin position="18"/>
        <end position="35"/>
    </location>
</feature>
<dbReference type="InterPro" id="IPR011701">
    <property type="entry name" value="MFS"/>
</dbReference>
<evidence type="ECO:0000313" key="8">
    <source>
        <dbReference type="Proteomes" id="UP000325273"/>
    </source>
</evidence>
<feature type="transmembrane region" description="Helical" evidence="5">
    <location>
        <begin position="290"/>
        <end position="309"/>
    </location>
</feature>
<keyword evidence="8" id="KW-1185">Reference proteome</keyword>
<dbReference type="Pfam" id="PF07690">
    <property type="entry name" value="MFS_1"/>
    <property type="match status" value="1"/>
</dbReference>
<sequence length="416" mass="42898">METTVAAPNGRAVWSLRYEVKAVFLLALGYGLVGLDRNIIYPLFPVIAKELGMNYQDLGLISAVLSLCWGLASILTGRLSDRIGCKRVIVPAVIAFSLLVGGSGLAAGMLSMVLLRALMGIAEGAYVPASIVATVEASKPSRIGLNVGLQQMSAPLVGLGLGPLIAIAMLKVVPNWHWIFAIVAVPGFVIAALLAKSLRADAPAGPANAARSSSWFDVLRYRNVISGTLLMLCALSGLVVLSAFLPSYLTDHLHLSMDSMGLVLSALGVGCCLGVVVLPALSDRFGCKPVIVTALGFEVVGLWLLTQTGADPMKLFILLAFVTFLIAGVIGIVVGPFASESVPPELGATATGMIVGLGEIIGGAVAPAVTGGIAQHAGISVILQIALGSAILGLLIAAFGTREPKRDFAARRAEAG</sequence>
<feature type="transmembrane region" description="Helical" evidence="5">
    <location>
        <begin position="315"/>
        <end position="334"/>
    </location>
</feature>
<evidence type="ECO:0000256" key="4">
    <source>
        <dbReference type="ARBA" id="ARBA00023136"/>
    </source>
</evidence>
<comment type="subcellular location">
    <subcellularLocation>
        <location evidence="1">Membrane</location>
        <topology evidence="1">Multi-pass membrane protein</topology>
    </subcellularLocation>
</comment>
<dbReference type="InterPro" id="IPR036259">
    <property type="entry name" value="MFS_trans_sf"/>
</dbReference>
<feature type="transmembrane region" description="Helical" evidence="5">
    <location>
        <begin position="381"/>
        <end position="401"/>
    </location>
</feature>
<keyword evidence="4 5" id="KW-0472">Membrane</keyword>
<dbReference type="AlphaFoldDB" id="A0A5B0G4W4"/>
<organism evidence="7 8">
    <name type="scientific">Paraburkholderia panacisoli</name>
    <dbReference type="NCBI Taxonomy" id="2603818"/>
    <lineage>
        <taxon>Bacteria</taxon>
        <taxon>Pseudomonadati</taxon>
        <taxon>Pseudomonadota</taxon>
        <taxon>Betaproteobacteria</taxon>
        <taxon>Burkholderiales</taxon>
        <taxon>Burkholderiaceae</taxon>
        <taxon>Paraburkholderia</taxon>
    </lineage>
</organism>
<dbReference type="Gene3D" id="1.20.1250.20">
    <property type="entry name" value="MFS general substrate transporter like domains"/>
    <property type="match status" value="2"/>
</dbReference>
<dbReference type="PANTHER" id="PTHR23508:SF10">
    <property type="entry name" value="CARBOXYLIC ACID TRANSPORTER PROTEIN HOMOLOG"/>
    <property type="match status" value="1"/>
</dbReference>
<feature type="transmembrane region" description="Helical" evidence="5">
    <location>
        <begin position="261"/>
        <end position="281"/>
    </location>
</feature>
<evidence type="ECO:0000256" key="1">
    <source>
        <dbReference type="ARBA" id="ARBA00004141"/>
    </source>
</evidence>